<keyword evidence="6" id="KW-1185">Reference proteome</keyword>
<dbReference type="CDD" id="cd06558">
    <property type="entry name" value="crotonase-like"/>
    <property type="match status" value="1"/>
</dbReference>
<dbReference type="GO" id="GO:0005829">
    <property type="term" value="C:cytosol"/>
    <property type="evidence" value="ECO:0007669"/>
    <property type="project" value="TreeGrafter"/>
</dbReference>
<dbReference type="KEGG" id="pmes:FX988_01776"/>
<keyword evidence="3" id="KW-0378">Hydrolase</keyword>
<dbReference type="EC" id="3.1.2.4" evidence="2"/>
<dbReference type="PANTHER" id="PTHR43176">
    <property type="entry name" value="3-HYDROXYISOBUTYRYL-COA HYDROLASE-RELATED"/>
    <property type="match status" value="1"/>
</dbReference>
<dbReference type="Proteomes" id="UP000464524">
    <property type="component" value="Chromosome"/>
</dbReference>
<evidence type="ECO:0000256" key="1">
    <source>
        <dbReference type="ARBA" id="ARBA00001709"/>
    </source>
</evidence>
<dbReference type="RefSeq" id="WP_160179266.1">
    <property type="nucleotide sequence ID" value="NZ_CP047656.1"/>
</dbReference>
<protein>
    <recommendedName>
        <fullName evidence="2">3-hydroxyisobutyryl-CoA hydrolase</fullName>
        <ecNumber evidence="2">3.1.2.4</ecNumber>
    </recommendedName>
</protein>
<dbReference type="SUPFAM" id="SSF52096">
    <property type="entry name" value="ClpP/crotonase"/>
    <property type="match status" value="1"/>
</dbReference>
<evidence type="ECO:0000256" key="3">
    <source>
        <dbReference type="ARBA" id="ARBA00022801"/>
    </source>
</evidence>
<proteinExistence type="predicted"/>
<dbReference type="OrthoDB" id="9790967at2"/>
<feature type="domain" description="Enoyl-CoA hydratase/isomerase" evidence="4">
    <location>
        <begin position="18"/>
        <end position="359"/>
    </location>
</feature>
<evidence type="ECO:0000313" key="5">
    <source>
        <dbReference type="EMBL" id="QHJ11542.1"/>
    </source>
</evidence>
<sequence length="376" mass="41361">MSDSVIFHERSTTSGMRIGHATLNRPSALNALNMDMIQLLMPQLIAWQQDPAICMVILDGSGEKALCAGGDVVAMHNAMADEPKSTPASLQAFFTEEYKLDYLIHTYTKPFAIWGAGIVMGGGMGLMNGGSHRIVTESSRLAMPEISIGLYPDVGGSWFLNNMPPGCGLFLGMTGASMNAADALYVNMADYFMPNDMKMQWLESAEQLPWGNDNAANSDQLSVLCAHFHQQHQTLLPEAKVQPLHGKLAILANAKTAAEVAEQILEFDGGNEHWLAKAQKTLQAGSPISANLVFEQLQRGQSLTLAQCFEMELIMSCRCGEFGEFQEGVRALLVDKDHQPKWHYSSIAQVPKETMVWFFDSPWQGTEHPLSHLDKE</sequence>
<evidence type="ECO:0000259" key="4">
    <source>
        <dbReference type="Pfam" id="PF16113"/>
    </source>
</evidence>
<dbReference type="NCBIfam" id="NF004127">
    <property type="entry name" value="PRK05617.1"/>
    <property type="match status" value="1"/>
</dbReference>
<dbReference type="InterPro" id="IPR029045">
    <property type="entry name" value="ClpP/crotonase-like_dom_sf"/>
</dbReference>
<evidence type="ECO:0000313" key="6">
    <source>
        <dbReference type="Proteomes" id="UP000464524"/>
    </source>
</evidence>
<dbReference type="EMBL" id="CP047656">
    <property type="protein sequence ID" value="QHJ11542.1"/>
    <property type="molecule type" value="Genomic_DNA"/>
</dbReference>
<dbReference type="Pfam" id="PF16113">
    <property type="entry name" value="ECH_2"/>
    <property type="match status" value="1"/>
</dbReference>
<dbReference type="GO" id="GO:0006574">
    <property type="term" value="P:L-valine catabolic process"/>
    <property type="evidence" value="ECO:0007669"/>
    <property type="project" value="TreeGrafter"/>
</dbReference>
<dbReference type="AlphaFoldDB" id="A0A857JJQ5"/>
<dbReference type="Gene3D" id="3.90.226.10">
    <property type="entry name" value="2-enoyl-CoA Hydratase, Chain A, domain 1"/>
    <property type="match status" value="1"/>
</dbReference>
<keyword evidence="5" id="KW-0456">Lyase</keyword>
<reference evidence="5 6" key="1">
    <citation type="submission" date="2019-12" db="EMBL/GenBank/DDBJ databases">
        <title>Genome sequencing and assembly of endphytes of Porphyra tenera.</title>
        <authorList>
            <person name="Park J.M."/>
            <person name="Shin R."/>
            <person name="Jo S.H."/>
        </authorList>
    </citation>
    <scope>NUCLEOTIDE SEQUENCE [LARGE SCALE GENOMIC DNA]</scope>
    <source>
        <strain evidence="5 6">GPM4</strain>
    </source>
</reference>
<accession>A0A857JJQ5</accession>
<gene>
    <name evidence="5" type="ORF">FX988_01776</name>
</gene>
<dbReference type="InterPro" id="IPR045004">
    <property type="entry name" value="ECH_dom"/>
</dbReference>
<evidence type="ECO:0000256" key="2">
    <source>
        <dbReference type="ARBA" id="ARBA00011915"/>
    </source>
</evidence>
<dbReference type="InterPro" id="IPR032259">
    <property type="entry name" value="HIBYL-CoA-H"/>
</dbReference>
<name>A0A857JJQ5_9ALTE</name>
<dbReference type="GO" id="GO:0003860">
    <property type="term" value="F:3-hydroxyisobutyryl-CoA hydrolase activity"/>
    <property type="evidence" value="ECO:0007669"/>
    <property type="project" value="UniProtKB-EC"/>
</dbReference>
<organism evidence="5 6">
    <name type="scientific">Paraglaciecola mesophila</name>
    <dbReference type="NCBI Taxonomy" id="197222"/>
    <lineage>
        <taxon>Bacteria</taxon>
        <taxon>Pseudomonadati</taxon>
        <taxon>Pseudomonadota</taxon>
        <taxon>Gammaproteobacteria</taxon>
        <taxon>Alteromonadales</taxon>
        <taxon>Alteromonadaceae</taxon>
        <taxon>Paraglaciecola</taxon>
    </lineage>
</organism>
<comment type="catalytic activity">
    <reaction evidence="1">
        <text>3-hydroxy-2-methylpropanoyl-CoA + H2O = 3-hydroxy-2-methylpropanoate + CoA + H(+)</text>
        <dbReference type="Rhea" id="RHEA:20888"/>
        <dbReference type="ChEBI" id="CHEBI:11805"/>
        <dbReference type="ChEBI" id="CHEBI:15377"/>
        <dbReference type="ChEBI" id="CHEBI:15378"/>
        <dbReference type="ChEBI" id="CHEBI:57287"/>
        <dbReference type="ChEBI" id="CHEBI:57340"/>
        <dbReference type="EC" id="3.1.2.4"/>
    </reaction>
</comment>
<dbReference type="GO" id="GO:0016829">
    <property type="term" value="F:lyase activity"/>
    <property type="evidence" value="ECO:0007669"/>
    <property type="project" value="UniProtKB-KW"/>
</dbReference>
<dbReference type="PANTHER" id="PTHR43176:SF3">
    <property type="entry name" value="3-HYDROXYISOBUTYRYL-COA HYDROLASE, MITOCHONDRIAL"/>
    <property type="match status" value="1"/>
</dbReference>